<evidence type="ECO:0000313" key="2">
    <source>
        <dbReference type="Proteomes" id="UP000198583"/>
    </source>
</evidence>
<keyword evidence="2" id="KW-1185">Reference proteome</keyword>
<accession>A0A1I6FDY1</accession>
<reference evidence="2" key="1">
    <citation type="submission" date="2016-10" db="EMBL/GenBank/DDBJ databases">
        <authorList>
            <person name="Varghese N."/>
            <person name="Submissions S."/>
        </authorList>
    </citation>
    <scope>NUCLEOTIDE SEQUENCE [LARGE SCALE GENOMIC DNA]</scope>
    <source>
        <strain evidence="2">DSM 44232</strain>
    </source>
</reference>
<protein>
    <submittedName>
        <fullName evidence="1">Uncharacterized protein</fullName>
    </submittedName>
</protein>
<dbReference type="AlphaFoldDB" id="A0A1I6FDY1"/>
<gene>
    <name evidence="1" type="ORF">SAMN04488564_11339</name>
</gene>
<name>A0A1I6FDY1_9PSEU</name>
<dbReference type="EMBL" id="FOYL01000013">
    <property type="protein sequence ID" value="SFR28191.1"/>
    <property type="molecule type" value="Genomic_DNA"/>
</dbReference>
<proteinExistence type="predicted"/>
<sequence length="46" mass="4694">MTGDDDEAGQAERTVNIISGTVFGTVVQLGSVNGNVVFPEPKASAD</sequence>
<dbReference type="RefSeq" id="WP_177320800.1">
    <property type="nucleotide sequence ID" value="NZ_FOYL01000013.1"/>
</dbReference>
<organism evidence="1 2">
    <name type="scientific">Lentzea waywayandensis</name>
    <dbReference type="NCBI Taxonomy" id="84724"/>
    <lineage>
        <taxon>Bacteria</taxon>
        <taxon>Bacillati</taxon>
        <taxon>Actinomycetota</taxon>
        <taxon>Actinomycetes</taxon>
        <taxon>Pseudonocardiales</taxon>
        <taxon>Pseudonocardiaceae</taxon>
        <taxon>Lentzea</taxon>
    </lineage>
</organism>
<dbReference type="Proteomes" id="UP000198583">
    <property type="component" value="Unassembled WGS sequence"/>
</dbReference>
<evidence type="ECO:0000313" key="1">
    <source>
        <dbReference type="EMBL" id="SFR28191.1"/>
    </source>
</evidence>